<sequence length="122" mass="13631">MSDHTSPMARDIPSDHSVYTKLIFPSDLADQTIRTIPSDHPDCTASTACCIDPRTSGLELQQDQRPDDRIYRTGARLSRPVCHFKINGQGRIDFERVDFESVRAFSLWASLDSTGDCTDGLI</sequence>
<accession>A0ABQ7ECC8</accession>
<protein>
    <submittedName>
        <fullName evidence="1">Uncharacterized protein</fullName>
    </submittedName>
</protein>
<reference evidence="1 2" key="1">
    <citation type="journal article" date="2020" name="BMC Genomics">
        <title>Intraspecific diversification of the crop wild relative Brassica cretica Lam. using demographic model selection.</title>
        <authorList>
            <person name="Kioukis A."/>
            <person name="Michalopoulou V.A."/>
            <person name="Briers L."/>
            <person name="Pirintsos S."/>
            <person name="Studholme D.J."/>
            <person name="Pavlidis P."/>
            <person name="Sarris P.F."/>
        </authorList>
    </citation>
    <scope>NUCLEOTIDE SEQUENCE [LARGE SCALE GENOMIC DNA]</scope>
    <source>
        <strain evidence="2">cv. PFS-1207/04</strain>
    </source>
</reference>
<proteinExistence type="predicted"/>
<comment type="caution">
    <text evidence="1">The sequence shown here is derived from an EMBL/GenBank/DDBJ whole genome shotgun (WGS) entry which is preliminary data.</text>
</comment>
<evidence type="ECO:0000313" key="2">
    <source>
        <dbReference type="Proteomes" id="UP000266723"/>
    </source>
</evidence>
<name>A0ABQ7ECC8_BRACR</name>
<gene>
    <name evidence="1" type="ORF">DY000_02020097</name>
</gene>
<dbReference type="EMBL" id="QGKV02000299">
    <property type="protein sequence ID" value="KAF3594659.1"/>
    <property type="molecule type" value="Genomic_DNA"/>
</dbReference>
<dbReference type="Proteomes" id="UP000266723">
    <property type="component" value="Unassembled WGS sequence"/>
</dbReference>
<keyword evidence="2" id="KW-1185">Reference proteome</keyword>
<organism evidence="1 2">
    <name type="scientific">Brassica cretica</name>
    <name type="common">Mustard</name>
    <dbReference type="NCBI Taxonomy" id="69181"/>
    <lineage>
        <taxon>Eukaryota</taxon>
        <taxon>Viridiplantae</taxon>
        <taxon>Streptophyta</taxon>
        <taxon>Embryophyta</taxon>
        <taxon>Tracheophyta</taxon>
        <taxon>Spermatophyta</taxon>
        <taxon>Magnoliopsida</taxon>
        <taxon>eudicotyledons</taxon>
        <taxon>Gunneridae</taxon>
        <taxon>Pentapetalae</taxon>
        <taxon>rosids</taxon>
        <taxon>malvids</taxon>
        <taxon>Brassicales</taxon>
        <taxon>Brassicaceae</taxon>
        <taxon>Brassiceae</taxon>
        <taxon>Brassica</taxon>
    </lineage>
</organism>
<evidence type="ECO:0000313" key="1">
    <source>
        <dbReference type="EMBL" id="KAF3594659.1"/>
    </source>
</evidence>